<dbReference type="CDD" id="cd07503">
    <property type="entry name" value="HAD_HisB-N"/>
    <property type="match status" value="1"/>
</dbReference>
<evidence type="ECO:0000256" key="8">
    <source>
        <dbReference type="PIRSR" id="PIRSR004682-1"/>
    </source>
</evidence>
<dbReference type="PANTHER" id="PTHR42891:SF1">
    <property type="entry name" value="D-GLYCERO-BETA-D-MANNO-HEPTOSE-1,7-BISPHOSPHATE 7-PHOSPHATASE"/>
    <property type="match status" value="1"/>
</dbReference>
<dbReference type="SUPFAM" id="SSF56784">
    <property type="entry name" value="HAD-like"/>
    <property type="match status" value="1"/>
</dbReference>
<evidence type="ECO:0000256" key="10">
    <source>
        <dbReference type="PIRSR" id="PIRSR004682-4"/>
    </source>
</evidence>
<dbReference type="EMBL" id="JACHDY010000002">
    <property type="protein sequence ID" value="MBB5317205.1"/>
    <property type="molecule type" value="Genomic_DNA"/>
</dbReference>
<dbReference type="PANTHER" id="PTHR42891">
    <property type="entry name" value="D-GLYCERO-BETA-D-MANNO-HEPTOSE-1,7-BISPHOSPHATE 7-PHOSPHATASE"/>
    <property type="match status" value="1"/>
</dbReference>
<dbReference type="Pfam" id="PF13242">
    <property type="entry name" value="Hydrolase_like"/>
    <property type="match status" value="1"/>
</dbReference>
<proteinExistence type="inferred from homology"/>
<evidence type="ECO:0000256" key="3">
    <source>
        <dbReference type="ARBA" id="ARBA00022723"/>
    </source>
</evidence>
<dbReference type="AlphaFoldDB" id="A0A7W8IIZ2"/>
<feature type="site" description="Contributes to substrate recognition" evidence="9">
    <location>
        <position position="108"/>
    </location>
</feature>
<comment type="cofactor">
    <cofactor evidence="10">
        <name>Mg(2+)</name>
        <dbReference type="ChEBI" id="CHEBI:18420"/>
    </cofactor>
</comment>
<keyword evidence="12" id="KW-1185">Reference proteome</keyword>
<dbReference type="GO" id="GO:0016791">
    <property type="term" value="F:phosphatase activity"/>
    <property type="evidence" value="ECO:0007669"/>
    <property type="project" value="InterPro"/>
</dbReference>
<dbReference type="PIRSF" id="PIRSF004682">
    <property type="entry name" value="GmhB"/>
    <property type="match status" value="1"/>
</dbReference>
<keyword evidence="2 7" id="KW-0963">Cytoplasm</keyword>
<keyword evidence="10" id="KW-0862">Zinc</keyword>
<evidence type="ECO:0000256" key="2">
    <source>
        <dbReference type="ARBA" id="ARBA00022490"/>
    </source>
</evidence>
<dbReference type="GO" id="GO:0005737">
    <property type="term" value="C:cytoplasm"/>
    <property type="evidence" value="ECO:0007669"/>
    <property type="project" value="UniProtKB-SubCell"/>
</dbReference>
<evidence type="ECO:0000256" key="4">
    <source>
        <dbReference type="ARBA" id="ARBA00022801"/>
    </source>
</evidence>
<dbReference type="InterPro" id="IPR006543">
    <property type="entry name" value="Histidinol-phos"/>
</dbReference>
<dbReference type="InterPro" id="IPR006549">
    <property type="entry name" value="HAD-SF_hydro_IIIA"/>
</dbReference>
<dbReference type="EC" id="3.1.3.-" evidence="7"/>
<feature type="binding site" evidence="10">
    <location>
        <position position="9"/>
    </location>
    <ligand>
        <name>Mg(2+)</name>
        <dbReference type="ChEBI" id="CHEBI:18420"/>
    </ligand>
</feature>
<comment type="cofactor">
    <cofactor evidence="10">
        <name>Zn(2+)</name>
        <dbReference type="ChEBI" id="CHEBI:29105"/>
    </cofactor>
</comment>
<feature type="binding site" evidence="10">
    <location>
        <position position="11"/>
    </location>
    <ligand>
        <name>Mg(2+)</name>
        <dbReference type="ChEBI" id="CHEBI:18420"/>
    </ligand>
</feature>
<evidence type="ECO:0000256" key="5">
    <source>
        <dbReference type="ARBA" id="ARBA00023277"/>
    </source>
</evidence>
<dbReference type="InterPro" id="IPR004446">
    <property type="entry name" value="Heptose_bisP_phosphatase"/>
</dbReference>
<comment type="subcellular location">
    <subcellularLocation>
        <location evidence="1 7">Cytoplasm</location>
    </subcellularLocation>
</comment>
<feature type="active site" description="Nucleophile" evidence="8">
    <location>
        <position position="11"/>
    </location>
</feature>
<accession>A0A7W8IIZ2</accession>
<keyword evidence="3 10" id="KW-0479">Metal-binding</keyword>
<dbReference type="GO" id="GO:0046872">
    <property type="term" value="F:metal ion binding"/>
    <property type="evidence" value="ECO:0007669"/>
    <property type="project" value="UniProtKB-KW"/>
</dbReference>
<evidence type="ECO:0000256" key="7">
    <source>
        <dbReference type="PIRNR" id="PIRNR004682"/>
    </source>
</evidence>
<feature type="site" description="Stabilizes the phosphoryl group" evidence="9">
    <location>
        <position position="109"/>
    </location>
</feature>
<feature type="binding site" evidence="10">
    <location>
        <position position="134"/>
    </location>
    <ligand>
        <name>Mg(2+)</name>
        <dbReference type="ChEBI" id="CHEBI:18420"/>
    </ligand>
</feature>
<keyword evidence="4 7" id="KW-0378">Hydrolase</keyword>
<name>A0A7W8IIZ2_9BACT</name>
<evidence type="ECO:0000256" key="9">
    <source>
        <dbReference type="PIRSR" id="PIRSR004682-3"/>
    </source>
</evidence>
<comment type="similarity">
    <text evidence="7">Belongs to the gmhB family.</text>
</comment>
<dbReference type="NCBIfam" id="TIGR00213">
    <property type="entry name" value="GmhB_yaeD"/>
    <property type="match status" value="1"/>
</dbReference>
<protein>
    <recommendedName>
        <fullName evidence="6 7">D,D-heptose 1,7-bisphosphate phosphatase</fullName>
        <ecNumber evidence="7">3.1.3.-</ecNumber>
    </recommendedName>
</protein>
<evidence type="ECO:0000313" key="11">
    <source>
        <dbReference type="EMBL" id="MBB5317205.1"/>
    </source>
</evidence>
<sequence length="182" mass="20012">MKQRALFLDRDGVVNEEVGYLHRAEEVRFVDGIFSLCRTAVGLGYRLIVVTNQAGIARGYYSEADFHNLMTFMRGKLHAEGVELDAVYYCPFHPEHGVGEYKREHEDRKPGTGMLRRGVAEFGVVLSESVMVGDRCSDVAAANAAGLRQAFLIGGTETAGCSGEHLKVQSLAEVERWLVACG</sequence>
<reference evidence="11" key="1">
    <citation type="submission" date="2020-08" db="EMBL/GenBank/DDBJ databases">
        <title>Genomic Encyclopedia of Type Strains, Phase IV (KMG-V): Genome sequencing to study the core and pangenomes of soil and plant-associated prokaryotes.</title>
        <authorList>
            <person name="Whitman W."/>
        </authorList>
    </citation>
    <scope>NUCLEOTIDE SEQUENCE [LARGE SCALE GENOMIC DNA]</scope>
    <source>
        <strain evidence="11">M8UP27</strain>
    </source>
</reference>
<organism evidence="11 12">
    <name type="scientific">Tunturiibacter empetritectus</name>
    <dbReference type="NCBI Taxonomy" id="3069691"/>
    <lineage>
        <taxon>Bacteria</taxon>
        <taxon>Pseudomonadati</taxon>
        <taxon>Acidobacteriota</taxon>
        <taxon>Terriglobia</taxon>
        <taxon>Terriglobales</taxon>
        <taxon>Acidobacteriaceae</taxon>
        <taxon>Tunturiibacter</taxon>
    </lineage>
</organism>
<dbReference type="Gene3D" id="3.40.50.1000">
    <property type="entry name" value="HAD superfamily/HAD-like"/>
    <property type="match status" value="1"/>
</dbReference>
<evidence type="ECO:0000313" key="12">
    <source>
        <dbReference type="Proteomes" id="UP000568106"/>
    </source>
</evidence>
<dbReference type="InterPro" id="IPR023214">
    <property type="entry name" value="HAD_sf"/>
</dbReference>
<evidence type="ECO:0000256" key="1">
    <source>
        <dbReference type="ARBA" id="ARBA00004496"/>
    </source>
</evidence>
<dbReference type="InterPro" id="IPR036412">
    <property type="entry name" value="HAD-like_sf"/>
</dbReference>
<keyword evidence="5 7" id="KW-0119">Carbohydrate metabolism</keyword>
<gene>
    <name evidence="11" type="ORF">HDF09_001874</name>
</gene>
<keyword evidence="10" id="KW-0460">Magnesium</keyword>
<evidence type="ECO:0000256" key="6">
    <source>
        <dbReference type="ARBA" id="ARBA00031828"/>
    </source>
</evidence>
<dbReference type="NCBIfam" id="TIGR01656">
    <property type="entry name" value="Histidinol-ppas"/>
    <property type="match status" value="1"/>
</dbReference>
<dbReference type="Proteomes" id="UP000568106">
    <property type="component" value="Unassembled WGS sequence"/>
</dbReference>
<feature type="active site" description="Nucleophile" evidence="8">
    <location>
        <position position="9"/>
    </location>
</feature>
<comment type="caution">
    <text evidence="11">The sequence shown here is derived from an EMBL/GenBank/DDBJ whole genome shotgun (WGS) entry which is preliminary data.</text>
</comment>
<dbReference type="GO" id="GO:0005975">
    <property type="term" value="P:carbohydrate metabolic process"/>
    <property type="evidence" value="ECO:0007669"/>
    <property type="project" value="InterPro"/>
</dbReference>
<feature type="site" description="Stabilizes the phosphoryl group" evidence="9">
    <location>
        <position position="51"/>
    </location>
</feature>
<feature type="binding site" evidence="10">
    <location>
        <position position="90"/>
    </location>
    <ligand>
        <name>Zn(2+)</name>
        <dbReference type="ChEBI" id="CHEBI:29105"/>
    </ligand>
</feature>
<dbReference type="NCBIfam" id="TIGR01662">
    <property type="entry name" value="HAD-SF-IIIA"/>
    <property type="match status" value="1"/>
</dbReference>